<feature type="region of interest" description="Disordered" evidence="1">
    <location>
        <begin position="135"/>
        <end position="158"/>
    </location>
</feature>
<sequence>MLVGGPLCCSRTLSIWSSPQLRLSTEATVLSQASGSASHLHTSPLRLDHTWVPAPEALWGLWGPQAAAEPVWGLLCLQQPKGVESSCLQTGRGPEVIQAYTGRGHPEALPFLVWAKSCFPDVALPGKAFPRGPQSEASFLPHCDPTPGEADTGLPPRG</sequence>
<gene>
    <name evidence="2" type="ORF">mMyoMyo1_008112</name>
</gene>
<reference evidence="2 3" key="1">
    <citation type="journal article" date="2020" name="Nature">
        <title>Six reference-quality genomes reveal evolution of bat adaptations.</title>
        <authorList>
            <person name="Jebb D."/>
            <person name="Huang Z."/>
            <person name="Pippel M."/>
            <person name="Hughes G.M."/>
            <person name="Lavrichenko K."/>
            <person name="Devanna P."/>
            <person name="Winkler S."/>
            <person name="Jermiin L.S."/>
            <person name="Skirmuntt E.C."/>
            <person name="Katzourakis A."/>
            <person name="Burkitt-Gray L."/>
            <person name="Ray D.A."/>
            <person name="Sullivan K.A.M."/>
            <person name="Roscito J.G."/>
            <person name="Kirilenko B.M."/>
            <person name="Davalos L.M."/>
            <person name="Corthals A.P."/>
            <person name="Power M.L."/>
            <person name="Jones G."/>
            <person name="Ransome R.D."/>
            <person name="Dechmann D.K.N."/>
            <person name="Locatelli A.G."/>
            <person name="Puechmaille S.J."/>
            <person name="Fedrigo O."/>
            <person name="Jarvis E.D."/>
            <person name="Hiller M."/>
            <person name="Vernes S.C."/>
            <person name="Myers E.W."/>
            <person name="Teeling E.C."/>
        </authorList>
    </citation>
    <scope>NUCLEOTIDE SEQUENCE [LARGE SCALE GENOMIC DNA]</scope>
    <source>
        <strain evidence="2">MMyoMyo1</strain>
        <tissue evidence="2">Flight muscle</tissue>
    </source>
</reference>
<organism evidence="2 3">
    <name type="scientific">Myotis myotis</name>
    <name type="common">Greater mouse-eared bat</name>
    <name type="synonym">Vespertilio myotis</name>
    <dbReference type="NCBI Taxonomy" id="51298"/>
    <lineage>
        <taxon>Eukaryota</taxon>
        <taxon>Metazoa</taxon>
        <taxon>Chordata</taxon>
        <taxon>Craniata</taxon>
        <taxon>Vertebrata</taxon>
        <taxon>Euteleostomi</taxon>
        <taxon>Mammalia</taxon>
        <taxon>Eutheria</taxon>
        <taxon>Laurasiatheria</taxon>
        <taxon>Chiroptera</taxon>
        <taxon>Yangochiroptera</taxon>
        <taxon>Vespertilionidae</taxon>
        <taxon>Myotis</taxon>
    </lineage>
</organism>
<dbReference type="EMBL" id="JABWUV010000001">
    <property type="protein sequence ID" value="KAF6387647.1"/>
    <property type="molecule type" value="Genomic_DNA"/>
</dbReference>
<accession>A0A7J8AM34</accession>
<dbReference type="Proteomes" id="UP000527355">
    <property type="component" value="Unassembled WGS sequence"/>
</dbReference>
<evidence type="ECO:0000313" key="3">
    <source>
        <dbReference type="Proteomes" id="UP000527355"/>
    </source>
</evidence>
<name>A0A7J8AM34_MYOMY</name>
<evidence type="ECO:0000256" key="1">
    <source>
        <dbReference type="SAM" id="MobiDB-lite"/>
    </source>
</evidence>
<keyword evidence="3" id="KW-1185">Reference proteome</keyword>
<comment type="caution">
    <text evidence="2">The sequence shown here is derived from an EMBL/GenBank/DDBJ whole genome shotgun (WGS) entry which is preliminary data.</text>
</comment>
<evidence type="ECO:0000313" key="2">
    <source>
        <dbReference type="EMBL" id="KAF6387647.1"/>
    </source>
</evidence>
<dbReference type="AlphaFoldDB" id="A0A7J8AM34"/>
<protein>
    <submittedName>
        <fullName evidence="2">Uncharacterized protein</fullName>
    </submittedName>
</protein>
<proteinExistence type="predicted"/>